<evidence type="ECO:0000256" key="1">
    <source>
        <dbReference type="ARBA" id="ARBA00023157"/>
    </source>
</evidence>
<accession>A0A7G7XXY4</accession>
<name>A0A7G7XXY4_9BIVA</name>
<keyword evidence="1" id="KW-1015">Disulfide bond</keyword>
<organism evidence="3">
    <name type="scientific">Anadara kagoshimensis</name>
    <dbReference type="NCBI Taxonomy" id="1390362"/>
    <lineage>
        <taxon>Eukaryota</taxon>
        <taxon>Metazoa</taxon>
        <taxon>Spiralia</taxon>
        <taxon>Lophotrochozoa</taxon>
        <taxon>Mollusca</taxon>
        <taxon>Bivalvia</taxon>
        <taxon>Autobranchia</taxon>
        <taxon>Pteriomorphia</taxon>
        <taxon>Arcoida</taxon>
        <taxon>Arcoidea</taxon>
        <taxon>Arcidae</taxon>
        <taxon>Anadara</taxon>
    </lineage>
</organism>
<dbReference type="InterPro" id="IPR050111">
    <property type="entry name" value="C-type_lectin/snaclec_domain"/>
</dbReference>
<dbReference type="InterPro" id="IPR018378">
    <property type="entry name" value="C-type_lectin_CS"/>
</dbReference>
<evidence type="ECO:0000259" key="2">
    <source>
        <dbReference type="PROSITE" id="PS50041"/>
    </source>
</evidence>
<dbReference type="EMBL" id="MT261179">
    <property type="protein sequence ID" value="QNH85694.1"/>
    <property type="molecule type" value="mRNA"/>
</dbReference>
<sequence>MTWDQASAQCRSLGGHLVVVTSEEEQTYVHLFTSSHYDDSMKPVVCFWMDGKDEESENHWYWDWTGQPLEYTNWYPTEPSNTGDKENCLGTHKGGIWNDYPCYYKCHAICEKE</sequence>
<gene>
    <name evidence="3" type="primary">CTL2</name>
</gene>
<dbReference type="InterPro" id="IPR016187">
    <property type="entry name" value="CTDL_fold"/>
</dbReference>
<reference evidence="3" key="1">
    <citation type="journal article" date="2020" name="Fish Shellfish">
        <title>Transcriptomic analysis and expression of C-type lectins in response to Vibrio parahaemolyticus challenge in Scapharca subcrenata.</title>
        <authorList>
            <person name="Lin J."/>
            <person name="Ning J."/>
            <person name="Lu X."/>
            <person name="Chen M."/>
            <person name="Cao W."/>
            <person name="Wang C."/>
        </authorList>
    </citation>
    <scope>NUCLEOTIDE SEQUENCE</scope>
</reference>
<dbReference type="InterPro" id="IPR001304">
    <property type="entry name" value="C-type_lectin-like"/>
</dbReference>
<dbReference type="CDD" id="cd00037">
    <property type="entry name" value="CLECT"/>
    <property type="match status" value="1"/>
</dbReference>
<dbReference type="PANTHER" id="PTHR22803">
    <property type="entry name" value="MANNOSE, PHOSPHOLIPASE, LECTIN RECEPTOR RELATED"/>
    <property type="match status" value="1"/>
</dbReference>
<dbReference type="InterPro" id="IPR016186">
    <property type="entry name" value="C-type_lectin-like/link_sf"/>
</dbReference>
<evidence type="ECO:0000313" key="3">
    <source>
        <dbReference type="EMBL" id="QNH85694.1"/>
    </source>
</evidence>
<feature type="domain" description="C-type lectin" evidence="2">
    <location>
        <begin position="1"/>
        <end position="111"/>
    </location>
</feature>
<keyword evidence="3" id="KW-0430">Lectin</keyword>
<dbReference type="PROSITE" id="PS00615">
    <property type="entry name" value="C_TYPE_LECTIN_1"/>
    <property type="match status" value="1"/>
</dbReference>
<dbReference type="SMART" id="SM00034">
    <property type="entry name" value="CLECT"/>
    <property type="match status" value="1"/>
</dbReference>
<dbReference type="GO" id="GO:0030246">
    <property type="term" value="F:carbohydrate binding"/>
    <property type="evidence" value="ECO:0007669"/>
    <property type="project" value="UniProtKB-KW"/>
</dbReference>
<dbReference type="Pfam" id="PF00059">
    <property type="entry name" value="Lectin_C"/>
    <property type="match status" value="1"/>
</dbReference>
<dbReference type="Gene3D" id="3.10.100.10">
    <property type="entry name" value="Mannose-Binding Protein A, subunit A"/>
    <property type="match status" value="1"/>
</dbReference>
<proteinExistence type="evidence at transcript level"/>
<dbReference type="SUPFAM" id="SSF56436">
    <property type="entry name" value="C-type lectin-like"/>
    <property type="match status" value="1"/>
</dbReference>
<dbReference type="AlphaFoldDB" id="A0A7G7XXY4"/>
<protein>
    <submittedName>
        <fullName evidence="3">C-type lectin 2</fullName>
    </submittedName>
</protein>
<dbReference type="PROSITE" id="PS50041">
    <property type="entry name" value="C_TYPE_LECTIN_2"/>
    <property type="match status" value="1"/>
</dbReference>